<evidence type="ECO:0000313" key="17">
    <source>
        <dbReference type="Proteomes" id="UP001153269"/>
    </source>
</evidence>
<feature type="compositionally biased region" description="Low complexity" evidence="14">
    <location>
        <begin position="1189"/>
        <end position="1208"/>
    </location>
</feature>
<dbReference type="PROSITE" id="PS50011">
    <property type="entry name" value="PROTEIN_KINASE_DOM"/>
    <property type="match status" value="1"/>
</dbReference>
<feature type="binding site" evidence="13">
    <location>
        <position position="121"/>
    </location>
    <ligand>
        <name>ATP</name>
        <dbReference type="ChEBI" id="CHEBI:30616"/>
    </ligand>
</feature>
<keyword evidence="8" id="KW-0418">Kinase</keyword>
<comment type="caution">
    <text evidence="16">The sequence shown here is derived from an EMBL/GenBank/DDBJ whole genome shotgun (WGS) entry which is preliminary data.</text>
</comment>
<keyword evidence="9 13" id="KW-0067">ATP-binding</keyword>
<evidence type="ECO:0000256" key="4">
    <source>
        <dbReference type="ARBA" id="ARBA00022527"/>
    </source>
</evidence>
<evidence type="ECO:0000256" key="2">
    <source>
        <dbReference type="ARBA" id="ARBA00010886"/>
    </source>
</evidence>
<feature type="compositionally biased region" description="Polar residues" evidence="14">
    <location>
        <begin position="1409"/>
        <end position="1422"/>
    </location>
</feature>
<feature type="region of interest" description="Disordered" evidence="14">
    <location>
        <begin position="1274"/>
        <end position="1430"/>
    </location>
</feature>
<feature type="compositionally biased region" description="Polar residues" evidence="14">
    <location>
        <begin position="66"/>
        <end position="87"/>
    </location>
</feature>
<evidence type="ECO:0000256" key="6">
    <source>
        <dbReference type="ARBA" id="ARBA00022723"/>
    </source>
</evidence>
<comment type="similarity">
    <text evidence="2">Belongs to the protein kinase superfamily. NEK Ser/Thr protein kinase family. NIMA subfamily.</text>
</comment>
<feature type="region of interest" description="Disordered" evidence="14">
    <location>
        <begin position="869"/>
        <end position="904"/>
    </location>
</feature>
<dbReference type="GO" id="GO:0004674">
    <property type="term" value="F:protein serine/threonine kinase activity"/>
    <property type="evidence" value="ECO:0007669"/>
    <property type="project" value="UniProtKB-KW"/>
</dbReference>
<keyword evidence="10" id="KW-0460">Magnesium</keyword>
<feature type="region of interest" description="Disordered" evidence="14">
    <location>
        <begin position="414"/>
        <end position="459"/>
    </location>
</feature>
<evidence type="ECO:0000256" key="5">
    <source>
        <dbReference type="ARBA" id="ARBA00022679"/>
    </source>
</evidence>
<evidence type="ECO:0000256" key="1">
    <source>
        <dbReference type="ARBA" id="ARBA00001946"/>
    </source>
</evidence>
<proteinExistence type="inferred from homology"/>
<feature type="domain" description="Protein kinase" evidence="15">
    <location>
        <begin position="92"/>
        <end position="346"/>
    </location>
</feature>
<evidence type="ECO:0000313" key="16">
    <source>
        <dbReference type="EMBL" id="CAB1419466.1"/>
    </source>
</evidence>
<dbReference type="FunFam" id="1.10.510.10:FF:000172">
    <property type="entry name" value="serine/threonine-protein kinase Nek1 isoform X1"/>
    <property type="match status" value="1"/>
</dbReference>
<dbReference type="InterPro" id="IPR000719">
    <property type="entry name" value="Prot_kinase_dom"/>
</dbReference>
<keyword evidence="5" id="KW-0808">Transferase</keyword>
<feature type="region of interest" description="Disordered" evidence="14">
    <location>
        <begin position="59"/>
        <end position="91"/>
    </location>
</feature>
<feature type="region of interest" description="Disordered" evidence="14">
    <location>
        <begin position="551"/>
        <end position="576"/>
    </location>
</feature>
<dbReference type="GO" id="GO:0046872">
    <property type="term" value="F:metal ion binding"/>
    <property type="evidence" value="ECO:0007669"/>
    <property type="project" value="UniProtKB-KW"/>
</dbReference>
<feature type="region of interest" description="Disordered" evidence="14">
    <location>
        <begin position="1189"/>
        <end position="1211"/>
    </location>
</feature>
<accession>A0A9N7TUP0</accession>
<feature type="region of interest" description="Disordered" evidence="14">
    <location>
        <begin position="1112"/>
        <end position="1164"/>
    </location>
</feature>
<dbReference type="Gene3D" id="1.10.510.10">
    <property type="entry name" value="Transferase(Phosphotransferase) domain 1"/>
    <property type="match status" value="1"/>
</dbReference>
<dbReference type="InterPro" id="IPR017441">
    <property type="entry name" value="Protein_kinase_ATP_BS"/>
</dbReference>
<keyword evidence="4" id="KW-0723">Serine/threonine-protein kinase</keyword>
<feature type="region of interest" description="Disordered" evidence="14">
    <location>
        <begin position="702"/>
        <end position="722"/>
    </location>
</feature>
<comment type="cofactor">
    <cofactor evidence="1">
        <name>Mg(2+)</name>
        <dbReference type="ChEBI" id="CHEBI:18420"/>
    </cofactor>
</comment>
<feature type="compositionally biased region" description="Acidic residues" evidence="14">
    <location>
        <begin position="1354"/>
        <end position="1385"/>
    </location>
</feature>
<evidence type="ECO:0000256" key="11">
    <source>
        <dbReference type="ARBA" id="ARBA00047899"/>
    </source>
</evidence>
<dbReference type="PANTHER" id="PTHR44899">
    <property type="entry name" value="CAMK FAMILY PROTEIN KINASE"/>
    <property type="match status" value="1"/>
</dbReference>
<feature type="compositionally biased region" description="Basic and acidic residues" evidence="14">
    <location>
        <begin position="551"/>
        <end position="561"/>
    </location>
</feature>
<evidence type="ECO:0000256" key="13">
    <source>
        <dbReference type="PROSITE-ProRule" id="PRU10141"/>
    </source>
</evidence>
<dbReference type="SMART" id="SM00220">
    <property type="entry name" value="S_TKc"/>
    <property type="match status" value="1"/>
</dbReference>
<dbReference type="EC" id="2.7.11.1" evidence="3"/>
<dbReference type="PROSITE" id="PS00108">
    <property type="entry name" value="PROTEIN_KINASE_ST"/>
    <property type="match status" value="1"/>
</dbReference>
<feature type="compositionally biased region" description="Acidic residues" evidence="14">
    <location>
        <begin position="1280"/>
        <end position="1293"/>
    </location>
</feature>
<evidence type="ECO:0000256" key="3">
    <source>
        <dbReference type="ARBA" id="ARBA00012513"/>
    </source>
</evidence>
<feature type="compositionally biased region" description="Basic and acidic residues" evidence="14">
    <location>
        <begin position="892"/>
        <end position="904"/>
    </location>
</feature>
<evidence type="ECO:0000256" key="7">
    <source>
        <dbReference type="ARBA" id="ARBA00022741"/>
    </source>
</evidence>
<feature type="compositionally biased region" description="Basic and acidic residues" evidence="14">
    <location>
        <begin position="1294"/>
        <end position="1305"/>
    </location>
</feature>
<feature type="region of interest" description="Disordered" evidence="14">
    <location>
        <begin position="789"/>
        <end position="816"/>
    </location>
</feature>
<comment type="catalytic activity">
    <reaction evidence="11">
        <text>L-threonyl-[protein] + ATP = O-phospho-L-threonyl-[protein] + ADP + H(+)</text>
        <dbReference type="Rhea" id="RHEA:46608"/>
        <dbReference type="Rhea" id="RHEA-COMP:11060"/>
        <dbReference type="Rhea" id="RHEA-COMP:11605"/>
        <dbReference type="ChEBI" id="CHEBI:15378"/>
        <dbReference type="ChEBI" id="CHEBI:30013"/>
        <dbReference type="ChEBI" id="CHEBI:30616"/>
        <dbReference type="ChEBI" id="CHEBI:61977"/>
        <dbReference type="ChEBI" id="CHEBI:456216"/>
        <dbReference type="EC" id="2.7.11.1"/>
    </reaction>
</comment>
<dbReference type="SUPFAM" id="SSF56112">
    <property type="entry name" value="Protein kinase-like (PK-like)"/>
    <property type="match status" value="1"/>
</dbReference>
<dbReference type="InterPro" id="IPR008271">
    <property type="entry name" value="Ser/Thr_kinase_AS"/>
</dbReference>
<evidence type="ECO:0000256" key="10">
    <source>
        <dbReference type="ARBA" id="ARBA00022842"/>
    </source>
</evidence>
<protein>
    <recommendedName>
        <fullName evidence="3">non-specific serine/threonine protein kinase</fullName>
        <ecNumber evidence="3">2.7.11.1</ecNumber>
    </recommendedName>
</protein>
<keyword evidence="7 13" id="KW-0547">Nucleotide-binding</keyword>
<feature type="compositionally biased region" description="Basic and acidic residues" evidence="14">
    <location>
        <begin position="1139"/>
        <end position="1157"/>
    </location>
</feature>
<dbReference type="EMBL" id="CADEAL010000391">
    <property type="protein sequence ID" value="CAB1419466.1"/>
    <property type="molecule type" value="Genomic_DNA"/>
</dbReference>
<gene>
    <name evidence="16" type="ORF">PLEPLA_LOCUS7297</name>
</gene>
<evidence type="ECO:0000256" key="12">
    <source>
        <dbReference type="ARBA" id="ARBA00048679"/>
    </source>
</evidence>
<keyword evidence="6" id="KW-0479">Metal-binding</keyword>
<dbReference type="PROSITE" id="PS00107">
    <property type="entry name" value="PROTEIN_KINASE_ATP"/>
    <property type="match status" value="1"/>
</dbReference>
<keyword evidence="17" id="KW-1185">Reference proteome</keyword>
<feature type="compositionally biased region" description="Polar residues" evidence="14">
    <location>
        <begin position="805"/>
        <end position="816"/>
    </location>
</feature>
<reference evidence="16" key="1">
    <citation type="submission" date="2020-03" db="EMBL/GenBank/DDBJ databases">
        <authorList>
            <person name="Weist P."/>
        </authorList>
    </citation>
    <scope>NUCLEOTIDE SEQUENCE</scope>
</reference>
<dbReference type="Gene3D" id="3.30.200.20">
    <property type="entry name" value="Phosphorylase Kinase, domain 1"/>
    <property type="match status" value="1"/>
</dbReference>
<evidence type="ECO:0000256" key="8">
    <source>
        <dbReference type="ARBA" id="ARBA00022777"/>
    </source>
</evidence>
<feature type="region of interest" description="Disordered" evidence="14">
    <location>
        <begin position="930"/>
        <end position="949"/>
    </location>
</feature>
<dbReference type="InterPro" id="IPR011009">
    <property type="entry name" value="Kinase-like_dom_sf"/>
</dbReference>
<dbReference type="Pfam" id="PF00069">
    <property type="entry name" value="Pkinase"/>
    <property type="match status" value="1"/>
</dbReference>
<dbReference type="GO" id="GO:0005524">
    <property type="term" value="F:ATP binding"/>
    <property type="evidence" value="ECO:0007669"/>
    <property type="project" value="UniProtKB-UniRule"/>
</dbReference>
<feature type="compositionally biased region" description="Basic and acidic residues" evidence="14">
    <location>
        <begin position="936"/>
        <end position="949"/>
    </location>
</feature>
<evidence type="ECO:0000256" key="9">
    <source>
        <dbReference type="ARBA" id="ARBA00022840"/>
    </source>
</evidence>
<dbReference type="FunFam" id="3.30.200.20:FF:000097">
    <property type="entry name" value="Probable serine/threonine-protein kinase nek1"/>
    <property type="match status" value="1"/>
</dbReference>
<feature type="compositionally biased region" description="Acidic residues" evidence="14">
    <location>
        <begin position="709"/>
        <end position="719"/>
    </location>
</feature>
<feature type="compositionally biased region" description="Low complexity" evidence="14">
    <location>
        <begin position="1124"/>
        <end position="1134"/>
    </location>
</feature>
<evidence type="ECO:0000259" key="15">
    <source>
        <dbReference type="PROSITE" id="PS50011"/>
    </source>
</evidence>
<dbReference type="PANTHER" id="PTHR44899:SF4">
    <property type="entry name" value="SERINE_THREONINE-PROTEIN KINASE NEK1"/>
    <property type="match status" value="1"/>
</dbReference>
<comment type="catalytic activity">
    <reaction evidence="12">
        <text>L-seryl-[protein] + ATP = O-phospho-L-seryl-[protein] + ADP + H(+)</text>
        <dbReference type="Rhea" id="RHEA:17989"/>
        <dbReference type="Rhea" id="RHEA-COMP:9863"/>
        <dbReference type="Rhea" id="RHEA-COMP:11604"/>
        <dbReference type="ChEBI" id="CHEBI:15378"/>
        <dbReference type="ChEBI" id="CHEBI:29999"/>
        <dbReference type="ChEBI" id="CHEBI:30616"/>
        <dbReference type="ChEBI" id="CHEBI:83421"/>
        <dbReference type="ChEBI" id="CHEBI:456216"/>
        <dbReference type="EC" id="2.7.11.1"/>
    </reaction>
</comment>
<feature type="compositionally biased region" description="Basic and acidic residues" evidence="14">
    <location>
        <begin position="440"/>
        <end position="459"/>
    </location>
</feature>
<dbReference type="InterPro" id="IPR051131">
    <property type="entry name" value="NEK_Ser/Thr_kinase_NIMA"/>
</dbReference>
<dbReference type="CDD" id="cd08218">
    <property type="entry name" value="STKc_Nek1"/>
    <property type="match status" value="1"/>
</dbReference>
<organism evidence="16 17">
    <name type="scientific">Pleuronectes platessa</name>
    <name type="common">European plaice</name>
    <dbReference type="NCBI Taxonomy" id="8262"/>
    <lineage>
        <taxon>Eukaryota</taxon>
        <taxon>Metazoa</taxon>
        <taxon>Chordata</taxon>
        <taxon>Craniata</taxon>
        <taxon>Vertebrata</taxon>
        <taxon>Euteleostomi</taxon>
        <taxon>Actinopterygii</taxon>
        <taxon>Neopterygii</taxon>
        <taxon>Teleostei</taxon>
        <taxon>Neoteleostei</taxon>
        <taxon>Acanthomorphata</taxon>
        <taxon>Carangaria</taxon>
        <taxon>Pleuronectiformes</taxon>
        <taxon>Pleuronectoidei</taxon>
        <taxon>Pleuronectidae</taxon>
        <taxon>Pleuronectes</taxon>
    </lineage>
</organism>
<name>A0A9N7TUP0_PLEPL</name>
<evidence type="ECO:0000256" key="14">
    <source>
        <dbReference type="SAM" id="MobiDB-lite"/>
    </source>
</evidence>
<sequence>MSCGSARCHRHHTSAVDLCLVPVYGCYTGCHAIRTSARSRNRKTANENAPRESCVRLRARGAAAGPSSSDTAVKQTNDPARGATHSSNMDKYEKLKKIGEGSFGKALLVRSKEDGHQYVIKEIGISGMPNRERQESRKEVAVLAKMSHPNIVQYKDSFEEAGCLFIVMDYCEGGDLFKKINSQKGVLFSEDQIMDWFVQICLALKHVHDRKILHRDIKSQNIFLTKDGTVQLGDFGIARVLNSTVELARTCIGTPYYLSPEICENKPYNNKSDIWALGCVLYEMCTLKHAFEAGNMKNLVLKIIRGSYPAVSFHYSQELRSLLAQLFKRNPRERPSVSTVLDKPYLSCRIEKFLTPQLIAQEFRHTPLLKQPKVGVLQGAPAKRSAAGSIPLTPAQKITKPAAKYGVPLTAKKFSDGAKKPAERKPAVKHKPAPLPAPSQRREDKEERKKQEEGIRKKKMELIEKERNQREQMFLFKAEQMKRYEKEKINRINQAREQGWKHVLSSSGGSSPERKCFVGGRNRAAGVGAPVPGSVPSKSPYEAYHAALDHMSKPRPKDIGREASSATPGSPIRSVPAAAGPVLPSSPAHLLNHDAIKRELQRLQFISVQARFSRQRGQVAPGRANQVEEFLQRKREAMLNKVRAEGQLGTRQNLAALYGSRAGSAQCRRPRANKEEEEYLKKLRQIRLLNFNERQQIKARLRGEKYDSDGSDSQESSEEAELRRRKIEALKAQANARAAVLKEQLEKKRKEAYEREKRAWQDHLVVRGMKVGMAAGNAAAAAAVAVSTTSDSPLPQPNLSPPEEVTNTPALPPSKTSTPVISMTAALKNVGAITPLKAILPVLETATVIQTEKKQILHRLNQNLKAQCPGEEGKEAVPSPAEPSAVPQENPSDSKSRPCSNGDRKKWDAAELPILPVAQQTLEQTCATMIKTSVSPDERPSSGGDRKKWEAGLPLVLSVAQQTLEKTCITTIEQTSGEVIKMDLLQEEAQRKMWRVSPDSQVLRLLQEAEPQPLTQQLENVYVCEKEILCLDKSNQAAVPEMERTPKEVLTSEPTPSAVLLSPAFEKESSAPTESSHQETSVAGTIETVTLPPDLTEAHDLADVESVVLEDTPKQALRRPAGVQQAWEQDAQQQMPSEGSKRPTGTKEVERSVEKPTESSSLPQCEEPLFTKLCSPAHRRTAALSVLSAQSSMDESSSSLASRSRSVSPLRNKHHNSLLIGLSTGMFDANNPKMLRTCSLPDLSRLFSAQQDSAVAGNANVAPDNNLEIEDLDEAAKDDDQSETEDAYEDEDLQDIRASMERLLQEDEDEDLMSGPPEVGAGDFNGNPSESQDKEFFNRIAAEIDQDNNQMAVDNDDEEDDDDEEEEEGEEEEEEDDEDDDDDECSNGSPGDVEAGELLTNGVGDENHSNNSQLNEEWQSDGSGEEQGGDAELHDSIFSRLEELRFNLEQQMGFEKFIEAYNKIKAIHEDEDENIDLGSSLVLSILGTEHQHLYPNILHLVMADGAYQEDNDD</sequence>
<feature type="compositionally biased region" description="Low complexity" evidence="14">
    <location>
        <begin position="876"/>
        <end position="887"/>
    </location>
</feature>
<dbReference type="Proteomes" id="UP001153269">
    <property type="component" value="Unassembled WGS sequence"/>
</dbReference>
<feature type="compositionally biased region" description="Basic and acidic residues" evidence="14">
    <location>
        <begin position="414"/>
        <end position="426"/>
    </location>
</feature>